<organism evidence="2">
    <name type="scientific">Wuchereria bancrofti</name>
    <dbReference type="NCBI Taxonomy" id="6293"/>
    <lineage>
        <taxon>Eukaryota</taxon>
        <taxon>Metazoa</taxon>
        <taxon>Ecdysozoa</taxon>
        <taxon>Nematoda</taxon>
        <taxon>Chromadorea</taxon>
        <taxon>Rhabditida</taxon>
        <taxon>Spirurina</taxon>
        <taxon>Spiruromorpha</taxon>
        <taxon>Filarioidea</taxon>
        <taxon>Onchocercidae</taxon>
        <taxon>Wuchereria</taxon>
    </lineage>
</organism>
<dbReference type="AlphaFoldDB" id="A0A1I8ELN5"/>
<reference evidence="2" key="1">
    <citation type="submission" date="2016-11" db="UniProtKB">
        <authorList>
            <consortium name="WormBaseParasite"/>
        </authorList>
    </citation>
    <scope>IDENTIFICATION</scope>
    <source>
        <strain evidence="2">pt0022</strain>
    </source>
</reference>
<protein>
    <submittedName>
        <fullName evidence="2">Uncharacterized protein</fullName>
    </submittedName>
</protein>
<sequence length="127" mass="14346">MDCSWIVNCRIFSELIHREPDDSGPNPLIASIPADSESEDEIGHHPFICTKSDYLVMRKDNTNESKARTVNEFVNMEAKSETKSSLRKKPQAKKAIKGSDRRTAEMLSIGDFLDRESTVDPNSYDPL</sequence>
<proteinExistence type="predicted"/>
<feature type="region of interest" description="Disordered" evidence="1">
    <location>
        <begin position="79"/>
        <end position="127"/>
    </location>
</feature>
<dbReference type="WBParaSite" id="maker-PairedContig_2726-snap-gene-0.6-mRNA-1">
    <property type="protein sequence ID" value="maker-PairedContig_2726-snap-gene-0.6-mRNA-1"/>
    <property type="gene ID" value="maker-PairedContig_2726-snap-gene-0.6"/>
</dbReference>
<accession>A0A1I8ELN5</accession>
<evidence type="ECO:0000313" key="2">
    <source>
        <dbReference type="WBParaSite" id="maker-PairedContig_2726-snap-gene-0.6-mRNA-1"/>
    </source>
</evidence>
<feature type="region of interest" description="Disordered" evidence="1">
    <location>
        <begin position="19"/>
        <end position="42"/>
    </location>
</feature>
<name>A0A1I8ELN5_WUCBA</name>
<dbReference type="STRING" id="6293.A0A1I8ELN5"/>
<evidence type="ECO:0000256" key="1">
    <source>
        <dbReference type="SAM" id="MobiDB-lite"/>
    </source>
</evidence>
<feature type="compositionally biased region" description="Basic residues" evidence="1">
    <location>
        <begin position="85"/>
        <end position="96"/>
    </location>
</feature>